<proteinExistence type="predicted"/>
<keyword evidence="3" id="KW-1185">Reference proteome</keyword>
<evidence type="ECO:0000313" key="2">
    <source>
        <dbReference type="EMBL" id="KAH8070034.1"/>
    </source>
</evidence>
<reference evidence="2" key="1">
    <citation type="journal article" date="2021" name="New Phytol.">
        <title>Evolutionary innovations through gain and loss of genes in the ectomycorrhizal Boletales.</title>
        <authorList>
            <person name="Wu G."/>
            <person name="Miyauchi S."/>
            <person name="Morin E."/>
            <person name="Kuo A."/>
            <person name="Drula E."/>
            <person name="Varga T."/>
            <person name="Kohler A."/>
            <person name="Feng B."/>
            <person name="Cao Y."/>
            <person name="Lipzen A."/>
            <person name="Daum C."/>
            <person name="Hundley H."/>
            <person name="Pangilinan J."/>
            <person name="Johnson J."/>
            <person name="Barry K."/>
            <person name="LaButti K."/>
            <person name="Ng V."/>
            <person name="Ahrendt S."/>
            <person name="Min B."/>
            <person name="Choi I.G."/>
            <person name="Park H."/>
            <person name="Plett J.M."/>
            <person name="Magnuson J."/>
            <person name="Spatafora J.W."/>
            <person name="Nagy L.G."/>
            <person name="Henrissat B."/>
            <person name="Grigoriev I.V."/>
            <person name="Yang Z.L."/>
            <person name="Xu J."/>
            <person name="Martin F.M."/>
        </authorList>
    </citation>
    <scope>NUCLEOTIDE SEQUENCE</scope>
    <source>
        <strain evidence="2">KKN 215</strain>
    </source>
</reference>
<feature type="non-terminal residue" evidence="2">
    <location>
        <position position="1"/>
    </location>
</feature>
<evidence type="ECO:0000313" key="3">
    <source>
        <dbReference type="Proteomes" id="UP000813824"/>
    </source>
</evidence>
<organism evidence="2 3">
    <name type="scientific">Cristinia sonorae</name>
    <dbReference type="NCBI Taxonomy" id="1940300"/>
    <lineage>
        <taxon>Eukaryota</taxon>
        <taxon>Fungi</taxon>
        <taxon>Dikarya</taxon>
        <taxon>Basidiomycota</taxon>
        <taxon>Agaricomycotina</taxon>
        <taxon>Agaricomycetes</taxon>
        <taxon>Agaricomycetidae</taxon>
        <taxon>Agaricales</taxon>
        <taxon>Pleurotineae</taxon>
        <taxon>Stephanosporaceae</taxon>
        <taxon>Cristinia</taxon>
    </lineage>
</organism>
<evidence type="ECO:0000256" key="1">
    <source>
        <dbReference type="SAM" id="MobiDB-lite"/>
    </source>
</evidence>
<sequence length="206" mass="23625">ISWLKANVKVRWDNRLSERLAGGADANATVLVLKTEYNAVWDYFHAKAFGQTMIDYWREWYRRAERGEYGLGEDGKTLFPAPRDGHFGDLDLVLPGHMTQVLTSDGPIEVPDLRKISIIDASILVSKKRTRNMFDFTSLWKRSVFERLDEVVLADRDDHDPDQAGLVPGLGHVRDDEIQGAHERYITEHRENIHRRSPSPDVPLFG</sequence>
<comment type="caution">
    <text evidence="2">The sequence shown here is derived from an EMBL/GenBank/DDBJ whole genome shotgun (WGS) entry which is preliminary data.</text>
</comment>
<dbReference type="AlphaFoldDB" id="A0A8K0UDP2"/>
<gene>
    <name evidence="2" type="ORF">BXZ70DRAFT_866943</name>
</gene>
<feature type="non-terminal residue" evidence="2">
    <location>
        <position position="206"/>
    </location>
</feature>
<feature type="region of interest" description="Disordered" evidence="1">
    <location>
        <begin position="187"/>
        <end position="206"/>
    </location>
</feature>
<dbReference type="Proteomes" id="UP000813824">
    <property type="component" value="Unassembled WGS sequence"/>
</dbReference>
<name>A0A8K0UDP2_9AGAR</name>
<dbReference type="EMBL" id="JAEVFJ010000087">
    <property type="protein sequence ID" value="KAH8070034.1"/>
    <property type="molecule type" value="Genomic_DNA"/>
</dbReference>
<protein>
    <submittedName>
        <fullName evidence="2">Uncharacterized protein</fullName>
    </submittedName>
</protein>
<dbReference type="OrthoDB" id="3212410at2759"/>
<accession>A0A8K0UDP2</accession>